<dbReference type="PROSITE" id="PS50042">
    <property type="entry name" value="CNMP_BINDING_3"/>
    <property type="match status" value="1"/>
</dbReference>
<keyword evidence="7" id="KW-1185">Reference proteome</keyword>
<feature type="domain" description="HTH crp-type" evidence="5">
    <location>
        <begin position="147"/>
        <end position="220"/>
    </location>
</feature>
<evidence type="ECO:0000256" key="3">
    <source>
        <dbReference type="ARBA" id="ARBA00023163"/>
    </source>
</evidence>
<dbReference type="SUPFAM" id="SSF51206">
    <property type="entry name" value="cAMP-binding domain-like"/>
    <property type="match status" value="1"/>
</dbReference>
<dbReference type="AlphaFoldDB" id="A0A3M0B547"/>
<name>A0A3M0B547_9AQUI</name>
<dbReference type="Pfam" id="PF00027">
    <property type="entry name" value="cNMP_binding"/>
    <property type="match status" value="1"/>
</dbReference>
<accession>A0A3M0B547</accession>
<keyword evidence="1" id="KW-0805">Transcription regulation</keyword>
<dbReference type="InterPro" id="IPR014710">
    <property type="entry name" value="RmlC-like_jellyroll"/>
</dbReference>
<comment type="caution">
    <text evidence="6">The sequence shown here is derived from an EMBL/GenBank/DDBJ whole genome shotgun (WGS) entry which is preliminary data.</text>
</comment>
<dbReference type="InterPro" id="IPR000595">
    <property type="entry name" value="cNMP-bd_dom"/>
</dbReference>
<dbReference type="EMBL" id="REFO01000017">
    <property type="protein sequence ID" value="RMA92520.1"/>
    <property type="molecule type" value="Genomic_DNA"/>
</dbReference>
<dbReference type="InterPro" id="IPR050397">
    <property type="entry name" value="Env_Response_Regulators"/>
</dbReference>
<dbReference type="GO" id="GO:0005829">
    <property type="term" value="C:cytosol"/>
    <property type="evidence" value="ECO:0007669"/>
    <property type="project" value="TreeGrafter"/>
</dbReference>
<evidence type="ECO:0000313" key="6">
    <source>
        <dbReference type="EMBL" id="RMA92520.1"/>
    </source>
</evidence>
<dbReference type="Proteomes" id="UP000280842">
    <property type="component" value="Unassembled WGS sequence"/>
</dbReference>
<dbReference type="OrthoDB" id="9810708at2"/>
<dbReference type="PANTHER" id="PTHR24567">
    <property type="entry name" value="CRP FAMILY TRANSCRIPTIONAL REGULATORY PROTEIN"/>
    <property type="match status" value="1"/>
</dbReference>
<feature type="domain" description="Cyclic nucleotide-binding" evidence="4">
    <location>
        <begin position="12"/>
        <end position="133"/>
    </location>
</feature>
<sequence length="227" mass="25739">MDKIEFLKQIYLFEGLKDEEIKEISKYFYEEDYKKGDYIFFEGDENPGIYIVVDGIIKLTKETADGKTVILRLATPKEVFGWLVLGESKPESTYTAQALVDSKVLHISNTDFLRLLTKYPAIAVKITCDASKKLLEAYERLKSLAAEKVEGRIASLLLDLSKKIGKEKDGHLIIEAPITRQDIAEMAGTTVETAIRVISKWKKEGIVNTERGKIEILDVDYLEDLIL</sequence>
<proteinExistence type="predicted"/>
<dbReference type="PRINTS" id="PR00034">
    <property type="entry name" value="HTHCRP"/>
</dbReference>
<gene>
    <name evidence="6" type="ORF">CLV39_1677</name>
</gene>
<evidence type="ECO:0000259" key="4">
    <source>
        <dbReference type="PROSITE" id="PS50042"/>
    </source>
</evidence>
<keyword evidence="3" id="KW-0804">Transcription</keyword>
<evidence type="ECO:0000313" key="7">
    <source>
        <dbReference type="Proteomes" id="UP000280842"/>
    </source>
</evidence>
<reference evidence="6 7" key="1">
    <citation type="submission" date="2018-10" db="EMBL/GenBank/DDBJ databases">
        <title>Genomic Encyclopedia of Archaeal and Bacterial Type Strains, Phase II (KMG-II): from individual species to whole genera.</title>
        <authorList>
            <person name="Goeker M."/>
        </authorList>
    </citation>
    <scope>NUCLEOTIDE SEQUENCE [LARGE SCALE GENOMIC DNA]</scope>
    <source>
        <strain evidence="6 7">VM1</strain>
    </source>
</reference>
<organism evidence="6 7">
    <name type="scientific">Hydrogenothermus marinus</name>
    <dbReference type="NCBI Taxonomy" id="133270"/>
    <lineage>
        <taxon>Bacteria</taxon>
        <taxon>Pseudomonadati</taxon>
        <taxon>Aquificota</taxon>
        <taxon>Aquificia</taxon>
        <taxon>Aquificales</taxon>
        <taxon>Hydrogenothermaceae</taxon>
        <taxon>Hydrogenothermus</taxon>
    </lineage>
</organism>
<dbReference type="InterPro" id="IPR036388">
    <property type="entry name" value="WH-like_DNA-bd_sf"/>
</dbReference>
<dbReference type="SUPFAM" id="SSF46785">
    <property type="entry name" value="Winged helix' DNA-binding domain"/>
    <property type="match status" value="1"/>
</dbReference>
<dbReference type="GO" id="GO:0003677">
    <property type="term" value="F:DNA binding"/>
    <property type="evidence" value="ECO:0007669"/>
    <property type="project" value="UniProtKB-KW"/>
</dbReference>
<dbReference type="SMART" id="SM00419">
    <property type="entry name" value="HTH_CRP"/>
    <property type="match status" value="1"/>
</dbReference>
<dbReference type="PROSITE" id="PS51063">
    <property type="entry name" value="HTH_CRP_2"/>
    <property type="match status" value="1"/>
</dbReference>
<dbReference type="PANTHER" id="PTHR24567:SF28">
    <property type="entry name" value="LISTERIOLYSIN REGULATORY PROTEIN"/>
    <property type="match status" value="1"/>
</dbReference>
<dbReference type="GO" id="GO:0003700">
    <property type="term" value="F:DNA-binding transcription factor activity"/>
    <property type="evidence" value="ECO:0007669"/>
    <property type="project" value="TreeGrafter"/>
</dbReference>
<dbReference type="CDD" id="cd00038">
    <property type="entry name" value="CAP_ED"/>
    <property type="match status" value="1"/>
</dbReference>
<dbReference type="SMART" id="SM00100">
    <property type="entry name" value="cNMP"/>
    <property type="match status" value="1"/>
</dbReference>
<evidence type="ECO:0000256" key="1">
    <source>
        <dbReference type="ARBA" id="ARBA00023015"/>
    </source>
</evidence>
<dbReference type="InterPro" id="IPR012318">
    <property type="entry name" value="HTH_CRP"/>
</dbReference>
<evidence type="ECO:0000259" key="5">
    <source>
        <dbReference type="PROSITE" id="PS51063"/>
    </source>
</evidence>
<dbReference type="CDD" id="cd00092">
    <property type="entry name" value="HTH_CRP"/>
    <property type="match status" value="1"/>
</dbReference>
<dbReference type="InterPro" id="IPR018490">
    <property type="entry name" value="cNMP-bd_dom_sf"/>
</dbReference>
<dbReference type="Gene3D" id="1.10.10.10">
    <property type="entry name" value="Winged helix-like DNA-binding domain superfamily/Winged helix DNA-binding domain"/>
    <property type="match status" value="1"/>
</dbReference>
<dbReference type="Pfam" id="PF13545">
    <property type="entry name" value="HTH_Crp_2"/>
    <property type="match status" value="1"/>
</dbReference>
<evidence type="ECO:0000256" key="2">
    <source>
        <dbReference type="ARBA" id="ARBA00023125"/>
    </source>
</evidence>
<protein>
    <submittedName>
        <fullName evidence="6">CRP/FNR family transcriptional regulator</fullName>
    </submittedName>
</protein>
<dbReference type="Gene3D" id="2.60.120.10">
    <property type="entry name" value="Jelly Rolls"/>
    <property type="match status" value="1"/>
</dbReference>
<keyword evidence="2" id="KW-0238">DNA-binding</keyword>
<dbReference type="InterPro" id="IPR036390">
    <property type="entry name" value="WH_DNA-bd_sf"/>
</dbReference>